<sequence>MNPRIHKEISINDGLDTSKAKRLLEEALKKPTVIDNKKQDNK</sequence>
<organism evidence="1">
    <name type="scientific">Dickeya oryzae</name>
    <dbReference type="NCBI Taxonomy" id="1240404"/>
    <lineage>
        <taxon>Bacteria</taxon>
        <taxon>Pseudomonadati</taxon>
        <taxon>Pseudomonadota</taxon>
        <taxon>Gammaproteobacteria</taxon>
        <taxon>Enterobacterales</taxon>
        <taxon>Pectobacteriaceae</taxon>
        <taxon>Dickeya</taxon>
    </lineage>
</organism>
<dbReference type="AlphaFoldDB" id="A0AB39IVF8"/>
<name>A0AB39IVF8_9GAMM</name>
<dbReference type="GeneID" id="302582083"/>
<protein>
    <submittedName>
        <fullName evidence="1">Uncharacterized protein</fullName>
    </submittedName>
</protein>
<evidence type="ECO:0000313" key="1">
    <source>
        <dbReference type="EMBL" id="XDL26563.1"/>
    </source>
</evidence>
<reference evidence="1" key="1">
    <citation type="submission" date="2024-07" db="EMBL/GenBank/DDBJ databases">
        <authorList>
            <person name="Pedron J."/>
        </authorList>
    </citation>
    <scope>NUCLEOTIDE SEQUENCE</scope>
    <source>
        <strain evidence="1">A003-S1-M15</strain>
    </source>
</reference>
<proteinExistence type="predicted"/>
<gene>
    <name evidence="1" type="ORF">LF929_010385</name>
</gene>
<dbReference type="RefSeq" id="WP_264084963.1">
    <property type="nucleotide sequence ID" value="NZ_CP162670.1"/>
</dbReference>
<dbReference type="EMBL" id="CP162670">
    <property type="protein sequence ID" value="XDL26563.1"/>
    <property type="molecule type" value="Genomic_DNA"/>
</dbReference>
<accession>A0AB39IVF8</accession>